<evidence type="ECO:0000256" key="1">
    <source>
        <dbReference type="ARBA" id="ARBA00009600"/>
    </source>
</evidence>
<dbReference type="Pfam" id="PF02622">
    <property type="entry name" value="DUF179"/>
    <property type="match status" value="1"/>
</dbReference>
<dbReference type="AlphaFoldDB" id="A0A0G3H897"/>
<dbReference type="InterPro" id="IPR003774">
    <property type="entry name" value="AlgH-like"/>
</dbReference>
<proteinExistence type="inferred from homology"/>
<dbReference type="OrthoDB" id="9807486at2"/>
<evidence type="ECO:0000313" key="2">
    <source>
        <dbReference type="EMBL" id="AKK07362.1"/>
    </source>
</evidence>
<dbReference type="KEGG" id="cmv:CMUST_15365"/>
<dbReference type="SUPFAM" id="SSF143456">
    <property type="entry name" value="VC0467-like"/>
    <property type="match status" value="1"/>
</dbReference>
<gene>
    <name evidence="2" type="ORF">CMUST_15365</name>
</gene>
<dbReference type="NCBIfam" id="NF001272">
    <property type="entry name" value="PRK00228.2-4"/>
    <property type="match status" value="1"/>
</dbReference>
<protein>
    <submittedName>
        <fullName evidence="2">Putative transcriptional regulator</fullName>
    </submittedName>
</protein>
<sequence length="201" mass="21914">MSEVYSDRLFNGMERAEPAPGMLLVAAPGMQSEEFARSVIMLIEHDHTTTFGVNLAYRTDIAVANVLPEWAECVSKPQAMYLGGPLAHQSAVGVAVTKPEVDLVSRAHFNRLANRIALVDLTSDPAEVKPDLSGMRMFIGYSEWAPGQLAAEIERGEWFVAPCLPSDVIAAGNVDIWGDVMRRQAMPLPLFATFPAELGEN</sequence>
<dbReference type="Proteomes" id="UP000035199">
    <property type="component" value="Chromosome"/>
</dbReference>
<dbReference type="PATRIC" id="fig|571915.4.peg.3298"/>
<accession>A0A0G3H897</accession>
<keyword evidence="3" id="KW-1185">Reference proteome</keyword>
<dbReference type="STRING" id="571915.CMUST_15365"/>
<dbReference type="PANTHER" id="PTHR30327">
    <property type="entry name" value="UNCHARACTERIZED PROTEIN YQGE"/>
    <property type="match status" value="1"/>
</dbReference>
<comment type="similarity">
    <text evidence="1">Belongs to the UPF0301 (AlgH) family.</text>
</comment>
<dbReference type="PANTHER" id="PTHR30327:SF1">
    <property type="entry name" value="UPF0301 PROTEIN YQGE"/>
    <property type="match status" value="1"/>
</dbReference>
<evidence type="ECO:0000313" key="3">
    <source>
        <dbReference type="Proteomes" id="UP000035199"/>
    </source>
</evidence>
<organism evidence="2 3">
    <name type="scientific">Corynebacterium mustelae</name>
    <dbReference type="NCBI Taxonomy" id="571915"/>
    <lineage>
        <taxon>Bacteria</taxon>
        <taxon>Bacillati</taxon>
        <taxon>Actinomycetota</taxon>
        <taxon>Actinomycetes</taxon>
        <taxon>Mycobacteriales</taxon>
        <taxon>Corynebacteriaceae</taxon>
        <taxon>Corynebacterium</taxon>
    </lineage>
</organism>
<dbReference type="GO" id="GO:0005829">
    <property type="term" value="C:cytosol"/>
    <property type="evidence" value="ECO:0007669"/>
    <property type="project" value="TreeGrafter"/>
</dbReference>
<name>A0A0G3H897_9CORY</name>
<reference evidence="2 3" key="1">
    <citation type="journal article" date="2015" name="Genome Announc.">
        <title>Complete Genome Sequence of the Type Strain Corynebacterium mustelae DSM 45274, Isolated from Various Tissues of a Male Ferret with Lethal Sepsis.</title>
        <authorList>
            <person name="Ruckert C."/>
            <person name="Eimer J."/>
            <person name="Winkler A."/>
            <person name="Tauch A."/>
        </authorList>
    </citation>
    <scope>NUCLEOTIDE SEQUENCE [LARGE SCALE GENOMIC DNA]</scope>
    <source>
        <strain evidence="2 3">DSM 45274</strain>
    </source>
</reference>
<dbReference type="RefSeq" id="WP_047263206.1">
    <property type="nucleotide sequence ID" value="NZ_CP011542.1"/>
</dbReference>
<dbReference type="Gene3D" id="3.40.1740.10">
    <property type="entry name" value="VC0467-like"/>
    <property type="match status" value="1"/>
</dbReference>
<reference evidence="3" key="2">
    <citation type="submission" date="2015-05" db="EMBL/GenBank/DDBJ databases">
        <title>Complete genome sequence of Corynebacterium mustelae DSM 45274, isolated from various tissues of a male ferret with lethal sepsis.</title>
        <authorList>
            <person name="Ruckert C."/>
            <person name="Albersmeier A."/>
            <person name="Winkler A."/>
            <person name="Tauch A."/>
        </authorList>
    </citation>
    <scope>NUCLEOTIDE SEQUENCE [LARGE SCALE GENOMIC DNA]</scope>
    <source>
        <strain evidence="3">DSM 45274</strain>
    </source>
</reference>
<dbReference type="EMBL" id="CP011542">
    <property type="protein sequence ID" value="AKK07362.1"/>
    <property type="molecule type" value="Genomic_DNA"/>
</dbReference>